<evidence type="ECO:0000256" key="1">
    <source>
        <dbReference type="SAM" id="SignalP"/>
    </source>
</evidence>
<dbReference type="AlphaFoldDB" id="A0A2P2P7U3"/>
<name>A0A2P2P7U3_RHIMU</name>
<proteinExistence type="predicted"/>
<evidence type="ECO:0000313" key="2">
    <source>
        <dbReference type="EMBL" id="MBX50834.1"/>
    </source>
</evidence>
<reference evidence="2" key="1">
    <citation type="submission" date="2018-02" db="EMBL/GenBank/DDBJ databases">
        <title>Rhizophora mucronata_Transcriptome.</title>
        <authorList>
            <person name="Meera S.P."/>
            <person name="Sreeshan A."/>
            <person name="Augustine A."/>
        </authorList>
    </citation>
    <scope>NUCLEOTIDE SEQUENCE</scope>
    <source>
        <tissue evidence="2">Leaf</tissue>
    </source>
</reference>
<accession>A0A2P2P7U3</accession>
<keyword evidence="1" id="KW-0732">Signal</keyword>
<organism evidence="2">
    <name type="scientific">Rhizophora mucronata</name>
    <name type="common">Asiatic mangrove</name>
    <dbReference type="NCBI Taxonomy" id="61149"/>
    <lineage>
        <taxon>Eukaryota</taxon>
        <taxon>Viridiplantae</taxon>
        <taxon>Streptophyta</taxon>
        <taxon>Embryophyta</taxon>
        <taxon>Tracheophyta</taxon>
        <taxon>Spermatophyta</taxon>
        <taxon>Magnoliopsida</taxon>
        <taxon>eudicotyledons</taxon>
        <taxon>Gunneridae</taxon>
        <taxon>Pentapetalae</taxon>
        <taxon>rosids</taxon>
        <taxon>fabids</taxon>
        <taxon>Malpighiales</taxon>
        <taxon>Rhizophoraceae</taxon>
        <taxon>Rhizophora</taxon>
    </lineage>
</organism>
<feature type="chain" id="PRO_5015180855" evidence="1">
    <location>
        <begin position="24"/>
        <end position="56"/>
    </location>
</feature>
<feature type="signal peptide" evidence="1">
    <location>
        <begin position="1"/>
        <end position="23"/>
    </location>
</feature>
<dbReference type="EMBL" id="GGEC01070350">
    <property type="protein sequence ID" value="MBX50834.1"/>
    <property type="molecule type" value="Transcribed_RNA"/>
</dbReference>
<sequence>MWCFQTFLSYQLICHIMVLVCRGCHHLRGFCLSFYCLVNSWYECCPEINKLDIHLK</sequence>
<protein>
    <submittedName>
        <fullName evidence="2">Uncharacterized protein</fullName>
    </submittedName>
</protein>